<dbReference type="PRINTS" id="PR00789">
    <property type="entry name" value="OSIALOPTASE"/>
</dbReference>
<dbReference type="InterPro" id="IPR017861">
    <property type="entry name" value="KAE1/TsaD"/>
</dbReference>
<dbReference type="GO" id="GO:0061711">
    <property type="term" value="F:tRNA N(6)-L-threonylcarbamoyladenine synthase activity"/>
    <property type="evidence" value="ECO:0007669"/>
    <property type="project" value="UniProtKB-EC"/>
</dbReference>
<evidence type="ECO:0000256" key="2">
    <source>
        <dbReference type="ARBA" id="ARBA00022694"/>
    </source>
</evidence>
<keyword evidence="3 7" id="KW-0479">Metal-binding</keyword>
<name>A0A5C0UHI2_9RICK</name>
<keyword evidence="7" id="KW-0963">Cytoplasm</keyword>
<proteinExistence type="inferred from homology"/>
<organism evidence="9 10">
    <name type="scientific">Candidatus Sneabacter namystus</name>
    <dbReference type="NCBI Taxonomy" id="2601646"/>
    <lineage>
        <taxon>Bacteria</taxon>
        <taxon>Pseudomonadati</taxon>
        <taxon>Pseudomonadota</taxon>
        <taxon>Alphaproteobacteria</taxon>
        <taxon>Rickettsiales</taxon>
        <taxon>Rickettsiaceae</taxon>
        <taxon>Rickettsieae</taxon>
        <taxon>Candidatus Sneabacter</taxon>
    </lineage>
</organism>
<evidence type="ECO:0000256" key="4">
    <source>
        <dbReference type="ARBA" id="ARBA00023004"/>
    </source>
</evidence>
<evidence type="ECO:0000256" key="3">
    <source>
        <dbReference type="ARBA" id="ARBA00022723"/>
    </source>
</evidence>
<comment type="subcellular location">
    <subcellularLocation>
        <location evidence="7">Cytoplasm</location>
    </subcellularLocation>
</comment>
<dbReference type="InterPro" id="IPR017860">
    <property type="entry name" value="Peptidase_M22_CS"/>
</dbReference>
<dbReference type="KEGG" id="snay:FZC37_01535"/>
<dbReference type="CDD" id="cd24133">
    <property type="entry name" value="ASKHA_NBD_TsaD_bac"/>
    <property type="match status" value="1"/>
</dbReference>
<keyword evidence="2 7" id="KW-0819">tRNA processing</keyword>
<dbReference type="InterPro" id="IPR022450">
    <property type="entry name" value="TsaD"/>
</dbReference>
<feature type="binding site" evidence="7">
    <location>
        <position position="182"/>
    </location>
    <ligand>
        <name>substrate</name>
    </ligand>
</feature>
<dbReference type="PROSITE" id="PS01016">
    <property type="entry name" value="GLYCOPROTEASE"/>
    <property type="match status" value="1"/>
</dbReference>
<dbReference type="Pfam" id="PF00814">
    <property type="entry name" value="TsaD"/>
    <property type="match status" value="1"/>
</dbReference>
<feature type="domain" description="Gcp-like" evidence="8">
    <location>
        <begin position="24"/>
        <end position="312"/>
    </location>
</feature>
<evidence type="ECO:0000256" key="1">
    <source>
        <dbReference type="ARBA" id="ARBA00022679"/>
    </source>
</evidence>
<reference evidence="9 10" key="1">
    <citation type="submission" date="2019-08" db="EMBL/GenBank/DDBJ databases">
        <title>Highly reduced genomes of protist endosymbionts show evolutionary convergence.</title>
        <authorList>
            <person name="George E."/>
            <person name="Husnik F."/>
            <person name="Tashyreva D."/>
            <person name="Prokopchuk G."/>
            <person name="Horak A."/>
            <person name="Kwong W.K."/>
            <person name="Lukes J."/>
            <person name="Keeling P.J."/>
        </authorList>
    </citation>
    <scope>NUCLEOTIDE SEQUENCE [LARGE SCALE GENOMIC DNA]</scope>
    <source>
        <strain evidence="9">1621</strain>
    </source>
</reference>
<dbReference type="AlphaFoldDB" id="A0A5C0UHI2"/>
<comment type="function">
    <text evidence="7">Required for the formation of a threonylcarbamoyl group on adenosine at position 37 (t(6)A37) in tRNAs that read codons beginning with adenine. Is involved in the transfer of the threonylcarbamoyl moiety of threonylcarbamoyl-AMP (TC-AMP) to the N6 group of A37, together with TsaE and TsaB. TsaD likely plays a direct catalytic role in this reaction.</text>
</comment>
<dbReference type="InterPro" id="IPR000905">
    <property type="entry name" value="Gcp-like_dom"/>
</dbReference>
<dbReference type="NCBIfam" id="TIGR00329">
    <property type="entry name" value="gcp_kae1"/>
    <property type="match status" value="1"/>
</dbReference>
<evidence type="ECO:0000313" key="9">
    <source>
        <dbReference type="EMBL" id="QEK39615.1"/>
    </source>
</evidence>
<feature type="binding site" evidence="7">
    <location>
        <position position="305"/>
    </location>
    <ligand>
        <name>Fe cation</name>
        <dbReference type="ChEBI" id="CHEBI:24875"/>
    </ligand>
</feature>
<feature type="binding site" evidence="7">
    <location>
        <position position="110"/>
    </location>
    <ligand>
        <name>Fe cation</name>
        <dbReference type="ChEBI" id="CHEBI:24875"/>
    </ligand>
</feature>
<dbReference type="HAMAP" id="MF_01445">
    <property type="entry name" value="TsaD"/>
    <property type="match status" value="1"/>
</dbReference>
<feature type="binding site" evidence="7">
    <location>
        <position position="114"/>
    </location>
    <ligand>
        <name>Fe cation</name>
        <dbReference type="ChEBI" id="CHEBI:24875"/>
    </ligand>
</feature>
<feature type="binding site" evidence="7">
    <location>
        <position position="277"/>
    </location>
    <ligand>
        <name>substrate</name>
    </ligand>
</feature>
<sequence>MRYILAVETSCDETCLSVVDCQKNIVSNLIYSQATQHSKYSGVVPEVAARLHLSKIGELTQLAQQKSDFNSLSAIAATGGPGLIGGVITGVTFAKSLSLCFQKPFIAINHLEGHILSARLESDVEFPYLALLISGGHCQFVSVEDVGKYRVLGETLDDSLGETFDKLAKMLELGYPGGPIVERYALSGNRKAFSLPIPLSGRDGCDLSFSGLKTHMRYLIQKLKVVSDSVKNDLCASFEYTVGVFLSGRCKNAIAKFKRLHSVDTSTLVIVGGVASNNYLRNLLKKIAEEEGFAFFTPSPKLCTDNAAMIAWAAQEHFTMGHTTKLDFCARSRWSLSDLHTCYI</sequence>
<comment type="cofactor">
    <cofactor evidence="7">
        <name>Fe(2+)</name>
        <dbReference type="ChEBI" id="CHEBI:29033"/>
    </cofactor>
    <text evidence="7">Binds 1 Fe(2+) ion per subunit.</text>
</comment>
<dbReference type="OrthoDB" id="9806197at2"/>
<feature type="binding site" evidence="7">
    <location>
        <begin position="132"/>
        <end position="136"/>
    </location>
    <ligand>
        <name>substrate</name>
    </ligand>
</feature>
<keyword evidence="4 7" id="KW-0408">Iron</keyword>
<dbReference type="GO" id="GO:0005737">
    <property type="term" value="C:cytoplasm"/>
    <property type="evidence" value="ECO:0007669"/>
    <property type="project" value="UniProtKB-SubCell"/>
</dbReference>
<feature type="binding site" evidence="7">
    <location>
        <position position="165"/>
    </location>
    <ligand>
        <name>substrate</name>
    </ligand>
</feature>
<dbReference type="EC" id="2.3.1.234" evidence="7"/>
<dbReference type="EMBL" id="CP043312">
    <property type="protein sequence ID" value="QEK39615.1"/>
    <property type="molecule type" value="Genomic_DNA"/>
</dbReference>
<comment type="catalytic activity">
    <reaction evidence="6 7">
        <text>L-threonylcarbamoyladenylate + adenosine(37) in tRNA = N(6)-L-threonylcarbamoyladenosine(37) in tRNA + AMP + H(+)</text>
        <dbReference type="Rhea" id="RHEA:37059"/>
        <dbReference type="Rhea" id="RHEA-COMP:10162"/>
        <dbReference type="Rhea" id="RHEA-COMP:10163"/>
        <dbReference type="ChEBI" id="CHEBI:15378"/>
        <dbReference type="ChEBI" id="CHEBI:73682"/>
        <dbReference type="ChEBI" id="CHEBI:74411"/>
        <dbReference type="ChEBI" id="CHEBI:74418"/>
        <dbReference type="ChEBI" id="CHEBI:456215"/>
        <dbReference type="EC" id="2.3.1.234"/>
    </reaction>
</comment>
<accession>A0A5C0UHI2</accession>
<protein>
    <recommendedName>
        <fullName evidence="7">tRNA N6-adenosine threonylcarbamoyltransferase</fullName>
        <ecNumber evidence="7">2.3.1.234</ecNumber>
    </recommendedName>
    <alternativeName>
        <fullName evidence="7">N6-L-threonylcarbamoyladenine synthase</fullName>
        <shortName evidence="7">t(6)A synthase</shortName>
    </alternativeName>
    <alternativeName>
        <fullName evidence="7">t(6)A37 threonylcarbamoyladenosine biosynthesis protein TsaD</fullName>
    </alternativeName>
    <alternativeName>
        <fullName evidence="7">tRNA threonylcarbamoyladenosine biosynthesis protein TsaD</fullName>
    </alternativeName>
</protein>
<dbReference type="InterPro" id="IPR043129">
    <property type="entry name" value="ATPase_NBD"/>
</dbReference>
<evidence type="ECO:0000259" key="8">
    <source>
        <dbReference type="Pfam" id="PF00814"/>
    </source>
</evidence>
<keyword evidence="5 7" id="KW-0012">Acyltransferase</keyword>
<keyword evidence="1 7" id="KW-0808">Transferase</keyword>
<dbReference type="Gene3D" id="3.30.420.40">
    <property type="match status" value="2"/>
</dbReference>
<dbReference type="NCBIfam" id="TIGR03723">
    <property type="entry name" value="T6A_TsaD_YgjD"/>
    <property type="match status" value="1"/>
</dbReference>
<dbReference type="SUPFAM" id="SSF53067">
    <property type="entry name" value="Actin-like ATPase domain"/>
    <property type="match status" value="2"/>
</dbReference>
<comment type="similarity">
    <text evidence="7">Belongs to the KAE1 / TsaD family.</text>
</comment>
<dbReference type="GO" id="GO:0005506">
    <property type="term" value="F:iron ion binding"/>
    <property type="evidence" value="ECO:0007669"/>
    <property type="project" value="UniProtKB-UniRule"/>
</dbReference>
<dbReference type="RefSeq" id="WP_148951976.1">
    <property type="nucleotide sequence ID" value="NZ_CP043312.1"/>
</dbReference>
<feature type="binding site" evidence="7">
    <location>
        <position position="178"/>
    </location>
    <ligand>
        <name>substrate</name>
    </ligand>
</feature>
<dbReference type="PANTHER" id="PTHR11735:SF6">
    <property type="entry name" value="TRNA N6-ADENOSINE THREONYLCARBAMOYLTRANSFERASE, MITOCHONDRIAL"/>
    <property type="match status" value="1"/>
</dbReference>
<dbReference type="Proteomes" id="UP000323844">
    <property type="component" value="Chromosome"/>
</dbReference>
<dbReference type="PANTHER" id="PTHR11735">
    <property type="entry name" value="TRNA N6-ADENOSINE THREONYLCARBAMOYLTRANSFERASE"/>
    <property type="match status" value="1"/>
</dbReference>
<evidence type="ECO:0000256" key="6">
    <source>
        <dbReference type="ARBA" id="ARBA00048117"/>
    </source>
</evidence>
<gene>
    <name evidence="7 9" type="primary">tsaD</name>
    <name evidence="9" type="ORF">FZC37_01535</name>
</gene>
<dbReference type="GO" id="GO:0002949">
    <property type="term" value="P:tRNA threonylcarbamoyladenosine modification"/>
    <property type="evidence" value="ECO:0007669"/>
    <property type="project" value="UniProtKB-UniRule"/>
</dbReference>
<evidence type="ECO:0000256" key="7">
    <source>
        <dbReference type="HAMAP-Rule" id="MF_01445"/>
    </source>
</evidence>
<evidence type="ECO:0000256" key="5">
    <source>
        <dbReference type="ARBA" id="ARBA00023315"/>
    </source>
</evidence>
<evidence type="ECO:0000313" key="10">
    <source>
        <dbReference type="Proteomes" id="UP000323844"/>
    </source>
</evidence>
<keyword evidence="10" id="KW-1185">Reference proteome</keyword>